<feature type="transmembrane region" description="Helical" evidence="1">
    <location>
        <begin position="65"/>
        <end position="84"/>
    </location>
</feature>
<proteinExistence type="predicted"/>
<dbReference type="EMBL" id="JBHUKU010000020">
    <property type="protein sequence ID" value="MFD2462823.1"/>
    <property type="molecule type" value="Genomic_DNA"/>
</dbReference>
<keyword evidence="3" id="KW-1185">Reference proteome</keyword>
<name>A0ABW5GPL9_9PSEU</name>
<reference evidence="3" key="1">
    <citation type="journal article" date="2019" name="Int. J. Syst. Evol. Microbiol.">
        <title>The Global Catalogue of Microorganisms (GCM) 10K type strain sequencing project: providing services to taxonomists for standard genome sequencing and annotation.</title>
        <authorList>
            <consortium name="The Broad Institute Genomics Platform"/>
            <consortium name="The Broad Institute Genome Sequencing Center for Infectious Disease"/>
            <person name="Wu L."/>
            <person name="Ma J."/>
        </authorList>
    </citation>
    <scope>NUCLEOTIDE SEQUENCE [LARGE SCALE GENOMIC DNA]</scope>
    <source>
        <strain evidence="3">CGMCC 4.7643</strain>
    </source>
</reference>
<dbReference type="Proteomes" id="UP001597419">
    <property type="component" value="Unassembled WGS sequence"/>
</dbReference>
<protein>
    <submittedName>
        <fullName evidence="2">HdeD family acid-resistance protein</fullName>
    </submittedName>
</protein>
<evidence type="ECO:0000313" key="2">
    <source>
        <dbReference type="EMBL" id="MFD2462823.1"/>
    </source>
</evidence>
<feature type="transmembrane region" description="Helical" evidence="1">
    <location>
        <begin position="90"/>
        <end position="107"/>
    </location>
</feature>
<organism evidence="2 3">
    <name type="scientific">Amycolatopsis samaneae</name>
    <dbReference type="NCBI Taxonomy" id="664691"/>
    <lineage>
        <taxon>Bacteria</taxon>
        <taxon>Bacillati</taxon>
        <taxon>Actinomycetota</taxon>
        <taxon>Actinomycetes</taxon>
        <taxon>Pseudonocardiales</taxon>
        <taxon>Pseudonocardiaceae</taxon>
        <taxon>Amycolatopsis</taxon>
    </lineage>
</organism>
<dbReference type="Pfam" id="PF03729">
    <property type="entry name" value="DUF308"/>
    <property type="match status" value="2"/>
</dbReference>
<feature type="transmembrane region" description="Helical" evidence="1">
    <location>
        <begin position="143"/>
        <end position="166"/>
    </location>
</feature>
<dbReference type="InterPro" id="IPR052712">
    <property type="entry name" value="Acid_resist_chaperone_HdeD"/>
</dbReference>
<dbReference type="RefSeq" id="WP_345393216.1">
    <property type="nucleotide sequence ID" value="NZ_BAABHG010000005.1"/>
</dbReference>
<feature type="transmembrane region" description="Helical" evidence="1">
    <location>
        <begin position="7"/>
        <end position="28"/>
    </location>
</feature>
<comment type="caution">
    <text evidence="2">The sequence shown here is derived from an EMBL/GenBank/DDBJ whole genome shotgun (WGS) entry which is preliminary data.</text>
</comment>
<keyword evidence="1" id="KW-0472">Membrane</keyword>
<feature type="transmembrane region" description="Helical" evidence="1">
    <location>
        <begin position="119"/>
        <end position="137"/>
    </location>
</feature>
<gene>
    <name evidence="2" type="ORF">ACFSYJ_29720</name>
</gene>
<dbReference type="PANTHER" id="PTHR34989:SF1">
    <property type="entry name" value="PROTEIN HDED"/>
    <property type="match status" value="1"/>
</dbReference>
<keyword evidence="1" id="KW-1133">Transmembrane helix</keyword>
<keyword evidence="1" id="KW-0812">Transmembrane</keyword>
<accession>A0ABW5GPL9</accession>
<evidence type="ECO:0000256" key="1">
    <source>
        <dbReference type="SAM" id="Phobius"/>
    </source>
</evidence>
<feature type="transmembrane region" description="Helical" evidence="1">
    <location>
        <begin position="34"/>
        <end position="53"/>
    </location>
</feature>
<dbReference type="PANTHER" id="PTHR34989">
    <property type="entry name" value="PROTEIN HDED"/>
    <property type="match status" value="1"/>
</dbReference>
<dbReference type="InterPro" id="IPR005325">
    <property type="entry name" value="DUF308_memb"/>
</dbReference>
<sequence>MSGSGTAVALLVIRGVFAILFGVVALVWPGVTVLALAFVFGIYAIVDGIALLAEPKGAERRWGTIFAGVLGILAGILTLVWPAITALTLALLVGIWAVVTGIMEISTAIRLRKWIRGEVFLGLAGVLSVVLGVLIFVRPDAGALVIAVMAGIYALIFGIIMLILAFQLYRSSRTTV</sequence>
<evidence type="ECO:0000313" key="3">
    <source>
        <dbReference type="Proteomes" id="UP001597419"/>
    </source>
</evidence>